<dbReference type="InterPro" id="IPR018392">
    <property type="entry name" value="LysM"/>
</dbReference>
<evidence type="ECO:0000259" key="4">
    <source>
        <dbReference type="PROSITE" id="PS51782"/>
    </source>
</evidence>
<feature type="domain" description="LysM" evidence="4">
    <location>
        <begin position="51"/>
        <end position="95"/>
    </location>
</feature>
<protein>
    <submittedName>
        <fullName evidence="5">Murein hydrolase activator NlpD</fullName>
    </submittedName>
</protein>
<feature type="chain" id="PRO_5019016076" evidence="3">
    <location>
        <begin position="22"/>
        <end position="260"/>
    </location>
</feature>
<dbReference type="PANTHER" id="PTHR21666">
    <property type="entry name" value="PEPTIDASE-RELATED"/>
    <property type="match status" value="1"/>
</dbReference>
<dbReference type="GO" id="GO:0004222">
    <property type="term" value="F:metalloendopeptidase activity"/>
    <property type="evidence" value="ECO:0007669"/>
    <property type="project" value="TreeGrafter"/>
</dbReference>
<dbReference type="PROSITE" id="PS51257">
    <property type="entry name" value="PROKAR_LIPOPROTEIN"/>
    <property type="match status" value="1"/>
</dbReference>
<dbReference type="OrthoDB" id="9795421at2"/>
<evidence type="ECO:0000313" key="6">
    <source>
        <dbReference type="Proteomes" id="UP000286947"/>
    </source>
</evidence>
<feature type="region of interest" description="Disordered" evidence="2">
    <location>
        <begin position="101"/>
        <end position="125"/>
    </location>
</feature>
<dbReference type="AlphaFoldDB" id="A0A433SDE3"/>
<dbReference type="PROSITE" id="PS51782">
    <property type="entry name" value="LYSM"/>
    <property type="match status" value="1"/>
</dbReference>
<name>A0A433SDE3_9BURK</name>
<dbReference type="InterPro" id="IPR050570">
    <property type="entry name" value="Cell_wall_metabolism_enzyme"/>
</dbReference>
<dbReference type="PANTHER" id="PTHR21666:SF263">
    <property type="entry name" value="MUREIN HYDROLASE ACTIVATOR NLPD"/>
    <property type="match status" value="1"/>
</dbReference>
<comment type="caution">
    <text evidence="5">The sequence shown here is derived from an EMBL/GenBank/DDBJ whole genome shotgun (WGS) entry which is preliminary data.</text>
</comment>
<dbReference type="InterPro" id="IPR011055">
    <property type="entry name" value="Dup_hybrid_motif"/>
</dbReference>
<proteinExistence type="inferred from homology"/>
<dbReference type="InterPro" id="IPR036779">
    <property type="entry name" value="LysM_dom_sf"/>
</dbReference>
<keyword evidence="3" id="KW-0732">Signal</keyword>
<keyword evidence="6" id="KW-1185">Reference proteome</keyword>
<dbReference type="SUPFAM" id="SSF51261">
    <property type="entry name" value="Duplicated hybrid motif"/>
    <property type="match status" value="1"/>
</dbReference>
<dbReference type="Gene3D" id="3.10.350.10">
    <property type="entry name" value="LysM domain"/>
    <property type="match status" value="1"/>
</dbReference>
<dbReference type="Pfam" id="PF01551">
    <property type="entry name" value="Peptidase_M23"/>
    <property type="match status" value="1"/>
</dbReference>
<evidence type="ECO:0000256" key="1">
    <source>
        <dbReference type="ARBA" id="ARBA00038420"/>
    </source>
</evidence>
<feature type="compositionally biased region" description="Low complexity" evidence="2">
    <location>
        <begin position="107"/>
        <end position="121"/>
    </location>
</feature>
<dbReference type="Gene3D" id="2.70.70.10">
    <property type="entry name" value="Glucose Permease (Domain IIA)"/>
    <property type="match status" value="1"/>
</dbReference>
<dbReference type="EMBL" id="PQSP01000003">
    <property type="protein sequence ID" value="RUS66763.1"/>
    <property type="molecule type" value="Genomic_DNA"/>
</dbReference>
<reference evidence="5 6" key="1">
    <citation type="submission" date="2018-01" db="EMBL/GenBank/DDBJ databases">
        <title>Saezia sanguinis gen. nov., sp. nov., in the order Burkholderiales isolated from human blood.</title>
        <authorList>
            <person name="Medina-Pascual M.J."/>
            <person name="Valdezate S."/>
            <person name="Monzon S."/>
            <person name="Cuesta I."/>
            <person name="Carrasco G."/>
            <person name="Villalon P."/>
            <person name="Saez-Nieto J.A."/>
        </authorList>
    </citation>
    <scope>NUCLEOTIDE SEQUENCE [LARGE SCALE GENOMIC DNA]</scope>
    <source>
        <strain evidence="5 6">CNM695-12</strain>
    </source>
</reference>
<sequence precursor="true">MARSRGGYLFLLIAMSAVLSACTLTGTDRAPIVDAGTSTGGMTGSGSAEAVYYTVQPGDSLRKIAIQFGQSWQNIAAWNNMADPNVLKVGQRLLVVPAGGVAPESTPPTNTAAAQNQPQATGSGQIEAATSTVSNRMDWAWPAKGQVVANFDGGSNKGIDIAGNAGDPVYAAADGRVAYVGGGLRGYGNLVIIKHNDVFVTAYAHNQKILVQENQVVRKGDQIAEMGNTDASRVMLHFEVRQQNQEGSSPVDPLKFLPAR</sequence>
<gene>
    <name evidence="5" type="primary">nlpD</name>
    <name evidence="5" type="ORF">CUZ56_01554</name>
</gene>
<dbReference type="Pfam" id="PF01476">
    <property type="entry name" value="LysM"/>
    <property type="match status" value="1"/>
</dbReference>
<dbReference type="RefSeq" id="WP_126979772.1">
    <property type="nucleotide sequence ID" value="NZ_PQSP01000003.1"/>
</dbReference>
<dbReference type="Proteomes" id="UP000286947">
    <property type="component" value="Unassembled WGS sequence"/>
</dbReference>
<dbReference type="CDD" id="cd12797">
    <property type="entry name" value="M23_peptidase"/>
    <property type="match status" value="1"/>
</dbReference>
<comment type="similarity">
    <text evidence="1">Belongs to the E.coli NlpD/Haemophilus LppB family.</text>
</comment>
<dbReference type="InterPro" id="IPR016047">
    <property type="entry name" value="M23ase_b-sheet_dom"/>
</dbReference>
<accession>A0A433SDE3</accession>
<keyword evidence="5" id="KW-0378">Hydrolase</keyword>
<feature type="signal peptide" evidence="3">
    <location>
        <begin position="1"/>
        <end position="21"/>
    </location>
</feature>
<dbReference type="CDD" id="cd00118">
    <property type="entry name" value="LysM"/>
    <property type="match status" value="1"/>
</dbReference>
<evidence type="ECO:0000256" key="2">
    <source>
        <dbReference type="SAM" id="MobiDB-lite"/>
    </source>
</evidence>
<evidence type="ECO:0000256" key="3">
    <source>
        <dbReference type="SAM" id="SignalP"/>
    </source>
</evidence>
<organism evidence="5 6">
    <name type="scientific">Saezia sanguinis</name>
    <dbReference type="NCBI Taxonomy" id="1965230"/>
    <lineage>
        <taxon>Bacteria</taxon>
        <taxon>Pseudomonadati</taxon>
        <taxon>Pseudomonadota</taxon>
        <taxon>Betaproteobacteria</taxon>
        <taxon>Burkholderiales</taxon>
        <taxon>Saeziaceae</taxon>
        <taxon>Saezia</taxon>
    </lineage>
</organism>
<dbReference type="SMART" id="SM00257">
    <property type="entry name" value="LysM"/>
    <property type="match status" value="1"/>
</dbReference>
<evidence type="ECO:0000313" key="5">
    <source>
        <dbReference type="EMBL" id="RUS66763.1"/>
    </source>
</evidence>